<evidence type="ECO:0000313" key="1">
    <source>
        <dbReference type="EMBL" id="KAL0378479.1"/>
    </source>
</evidence>
<sequence length="68" mass="7922">MADELPLNWKGPNLPEYDGTTDRQEHLSYFGNIVLLHRYTPGVKCHVFVNTFTQSDQQWFNQLPSGRI</sequence>
<reference evidence="1" key="2">
    <citation type="journal article" date="2024" name="Plant">
        <title>Genomic evolution and insights into agronomic trait innovations of Sesamum species.</title>
        <authorList>
            <person name="Miao H."/>
            <person name="Wang L."/>
            <person name="Qu L."/>
            <person name="Liu H."/>
            <person name="Sun Y."/>
            <person name="Le M."/>
            <person name="Wang Q."/>
            <person name="Wei S."/>
            <person name="Zheng Y."/>
            <person name="Lin W."/>
            <person name="Duan Y."/>
            <person name="Cao H."/>
            <person name="Xiong S."/>
            <person name="Wang X."/>
            <person name="Wei L."/>
            <person name="Li C."/>
            <person name="Ma Q."/>
            <person name="Ju M."/>
            <person name="Zhao R."/>
            <person name="Li G."/>
            <person name="Mu C."/>
            <person name="Tian Q."/>
            <person name="Mei H."/>
            <person name="Zhang T."/>
            <person name="Gao T."/>
            <person name="Zhang H."/>
        </authorList>
    </citation>
    <scope>NUCLEOTIDE SEQUENCE</scope>
    <source>
        <strain evidence="1">G02</strain>
    </source>
</reference>
<dbReference type="AlphaFoldDB" id="A0AAW2REQ9"/>
<name>A0AAW2REQ9_SESRA</name>
<accession>A0AAW2REQ9</accession>
<reference evidence="1" key="1">
    <citation type="submission" date="2020-06" db="EMBL/GenBank/DDBJ databases">
        <authorList>
            <person name="Li T."/>
            <person name="Hu X."/>
            <person name="Zhang T."/>
            <person name="Song X."/>
            <person name="Zhang H."/>
            <person name="Dai N."/>
            <person name="Sheng W."/>
            <person name="Hou X."/>
            <person name="Wei L."/>
        </authorList>
    </citation>
    <scope>NUCLEOTIDE SEQUENCE</scope>
    <source>
        <strain evidence="1">G02</strain>
        <tissue evidence="1">Leaf</tissue>
    </source>
</reference>
<organism evidence="1">
    <name type="scientific">Sesamum radiatum</name>
    <name type="common">Black benniseed</name>
    <dbReference type="NCBI Taxonomy" id="300843"/>
    <lineage>
        <taxon>Eukaryota</taxon>
        <taxon>Viridiplantae</taxon>
        <taxon>Streptophyta</taxon>
        <taxon>Embryophyta</taxon>
        <taxon>Tracheophyta</taxon>
        <taxon>Spermatophyta</taxon>
        <taxon>Magnoliopsida</taxon>
        <taxon>eudicotyledons</taxon>
        <taxon>Gunneridae</taxon>
        <taxon>Pentapetalae</taxon>
        <taxon>asterids</taxon>
        <taxon>lamiids</taxon>
        <taxon>Lamiales</taxon>
        <taxon>Pedaliaceae</taxon>
        <taxon>Sesamum</taxon>
    </lineage>
</organism>
<proteinExistence type="predicted"/>
<gene>
    <name evidence="1" type="ORF">Sradi_3153400</name>
</gene>
<comment type="caution">
    <text evidence="1">The sequence shown here is derived from an EMBL/GenBank/DDBJ whole genome shotgun (WGS) entry which is preliminary data.</text>
</comment>
<dbReference type="EMBL" id="JACGWJ010000013">
    <property type="protein sequence ID" value="KAL0378479.1"/>
    <property type="molecule type" value="Genomic_DNA"/>
</dbReference>
<protein>
    <submittedName>
        <fullName evidence="1">Uncharacterized protein</fullName>
    </submittedName>
</protein>